<gene>
    <name evidence="1" type="ORF">NJD11_09940</name>
</gene>
<protein>
    <recommendedName>
        <fullName evidence="3">Competence protein ComFB</fullName>
    </recommendedName>
</protein>
<sequence length="96" mass="10718">MAEADDAGRLLDLEKEVARLHGCVGVLSEGLHVTLVALEVLMDPERPEAFMHRALVEGLRPRIEYDYSGEERMAALEMLSWIESHAVRSDDEQGQG</sequence>
<name>A0ABU4KQM1_BREVE</name>
<evidence type="ECO:0000313" key="2">
    <source>
        <dbReference type="Proteomes" id="UP001272940"/>
    </source>
</evidence>
<reference evidence="1 2" key="1">
    <citation type="journal article" date="2023" name="FEMS Microbes">
        <title>Whole genomes of deep-sea sponge-associated bacteria exhibit high novel natural product potential.</title>
        <authorList>
            <person name="Hesketh-Best P.J."/>
            <person name="January G.G."/>
            <person name="Koch M.J."/>
            <person name="Warburton P.J."/>
            <person name="Howell K.L."/>
            <person name="Upton M."/>
        </authorList>
    </citation>
    <scope>NUCLEOTIDE SEQUENCE [LARGE SCALE GENOMIC DNA]</scope>
    <source>
        <strain evidence="1 2">PC206-O</strain>
    </source>
</reference>
<evidence type="ECO:0008006" key="3">
    <source>
        <dbReference type="Google" id="ProtNLM"/>
    </source>
</evidence>
<keyword evidence="2" id="KW-1185">Reference proteome</keyword>
<dbReference type="RefSeq" id="WP_066629222.1">
    <property type="nucleotide sequence ID" value="NZ_JAMYEC010000005.1"/>
</dbReference>
<organism evidence="1 2">
    <name type="scientific">Brevundimonas vesicularis</name>
    <name type="common">Pseudomonas vesicularis</name>
    <dbReference type="NCBI Taxonomy" id="41276"/>
    <lineage>
        <taxon>Bacteria</taxon>
        <taxon>Pseudomonadati</taxon>
        <taxon>Pseudomonadota</taxon>
        <taxon>Alphaproteobacteria</taxon>
        <taxon>Caulobacterales</taxon>
        <taxon>Caulobacteraceae</taxon>
        <taxon>Brevundimonas</taxon>
    </lineage>
</organism>
<dbReference type="EMBL" id="JAMYEC010000005">
    <property type="protein sequence ID" value="MDX2335254.1"/>
    <property type="molecule type" value="Genomic_DNA"/>
</dbReference>
<evidence type="ECO:0000313" key="1">
    <source>
        <dbReference type="EMBL" id="MDX2335254.1"/>
    </source>
</evidence>
<accession>A0ABU4KQM1</accession>
<comment type="caution">
    <text evidence="1">The sequence shown here is derived from an EMBL/GenBank/DDBJ whole genome shotgun (WGS) entry which is preliminary data.</text>
</comment>
<dbReference type="Proteomes" id="UP001272940">
    <property type="component" value="Unassembled WGS sequence"/>
</dbReference>
<proteinExistence type="predicted"/>